<dbReference type="PROSITE" id="PS51257">
    <property type="entry name" value="PROKAR_LIPOPROTEIN"/>
    <property type="match status" value="1"/>
</dbReference>
<dbReference type="Proteomes" id="UP000269669">
    <property type="component" value="Unassembled WGS sequence"/>
</dbReference>
<dbReference type="GO" id="GO:0006508">
    <property type="term" value="P:proteolysis"/>
    <property type="evidence" value="ECO:0007669"/>
    <property type="project" value="InterPro"/>
</dbReference>
<evidence type="ECO:0000313" key="4">
    <source>
        <dbReference type="Proteomes" id="UP000269669"/>
    </source>
</evidence>
<dbReference type="InterPro" id="IPR045175">
    <property type="entry name" value="M28_fam"/>
</dbReference>
<dbReference type="PANTHER" id="PTHR12147:SF26">
    <property type="entry name" value="PEPTIDASE M28 DOMAIN-CONTAINING PROTEIN"/>
    <property type="match status" value="1"/>
</dbReference>
<sequence length="368" mass="39901">MPAFRPLHSFAVSAFACSLLFTQTLHSETHSFDSSGSKTASSQTALEREVRADMNFLASDELHGRGSATRDEHIAALFAAAQFQSLGLEPGGDDGTFLQKASLPSPMPQRLQQRISKYEDTPRKETWNAIGILRGTTLPNEVVLLTAHLDHLGIGPAVNGDTIYNGADDDASGTTAVLALARLLTTGQRPHRTIVFALFGSEEIGGFGNRAFLQHPPVPLSSIVANLEFEMIGRPDPAVPAGTLWLTGFDRSDLGPELAKHGAHLVNDPHPKEQFFQRSDNYALARQGIIAHTVSSFGLHTDYHQPSDEIRTIDFAHMAKAIASMVEPVRWLADTKWKPEWNPGKKPEQGSPGAAPANPNQPGKTQPK</sequence>
<feature type="domain" description="Peptidase M28" evidence="2">
    <location>
        <begin position="128"/>
        <end position="321"/>
    </location>
</feature>
<feature type="region of interest" description="Disordered" evidence="1">
    <location>
        <begin position="337"/>
        <end position="368"/>
    </location>
</feature>
<dbReference type="GO" id="GO:0008235">
    <property type="term" value="F:metalloexopeptidase activity"/>
    <property type="evidence" value="ECO:0007669"/>
    <property type="project" value="InterPro"/>
</dbReference>
<reference evidence="3 4" key="1">
    <citation type="submission" date="2018-12" db="EMBL/GenBank/DDBJ databases">
        <title>Sequencing of bacterial isolates from soil warming experiment in Harvard Forest, Massachusetts, USA.</title>
        <authorList>
            <person name="Deangelis K."/>
        </authorList>
    </citation>
    <scope>NUCLEOTIDE SEQUENCE [LARGE SCALE GENOMIC DNA]</scope>
    <source>
        <strain evidence="3 4">EB153</strain>
    </source>
</reference>
<organism evidence="3 4">
    <name type="scientific">Edaphobacter aggregans</name>
    <dbReference type="NCBI Taxonomy" id="570835"/>
    <lineage>
        <taxon>Bacteria</taxon>
        <taxon>Pseudomonadati</taxon>
        <taxon>Acidobacteriota</taxon>
        <taxon>Terriglobia</taxon>
        <taxon>Terriglobales</taxon>
        <taxon>Acidobacteriaceae</taxon>
        <taxon>Edaphobacter</taxon>
    </lineage>
</organism>
<protein>
    <submittedName>
        <fullName evidence="3">Peptidase M28-like protein</fullName>
    </submittedName>
</protein>
<dbReference type="SUPFAM" id="SSF53187">
    <property type="entry name" value="Zn-dependent exopeptidases"/>
    <property type="match status" value="1"/>
</dbReference>
<dbReference type="Pfam" id="PF04389">
    <property type="entry name" value="Peptidase_M28"/>
    <property type="match status" value="1"/>
</dbReference>
<dbReference type="PANTHER" id="PTHR12147">
    <property type="entry name" value="METALLOPEPTIDASE M28 FAMILY MEMBER"/>
    <property type="match status" value="1"/>
</dbReference>
<feature type="compositionally biased region" description="Low complexity" evidence="1">
    <location>
        <begin position="349"/>
        <end position="368"/>
    </location>
</feature>
<proteinExistence type="predicted"/>
<evidence type="ECO:0000256" key="1">
    <source>
        <dbReference type="SAM" id="MobiDB-lite"/>
    </source>
</evidence>
<comment type="caution">
    <text evidence="3">The sequence shown here is derived from an EMBL/GenBank/DDBJ whole genome shotgun (WGS) entry which is preliminary data.</text>
</comment>
<accession>A0A428MNJ3</accession>
<dbReference type="InterPro" id="IPR007484">
    <property type="entry name" value="Peptidase_M28"/>
</dbReference>
<gene>
    <name evidence="3" type="ORF">EDE15_3875</name>
</gene>
<name>A0A428MNJ3_9BACT</name>
<dbReference type="AlphaFoldDB" id="A0A428MNJ3"/>
<evidence type="ECO:0000259" key="2">
    <source>
        <dbReference type="Pfam" id="PF04389"/>
    </source>
</evidence>
<feature type="compositionally biased region" description="Basic and acidic residues" evidence="1">
    <location>
        <begin position="337"/>
        <end position="348"/>
    </location>
</feature>
<dbReference type="Gene3D" id="3.40.630.10">
    <property type="entry name" value="Zn peptidases"/>
    <property type="match status" value="1"/>
</dbReference>
<dbReference type="EMBL" id="RSDW01000001">
    <property type="protein sequence ID" value="RSL18313.1"/>
    <property type="molecule type" value="Genomic_DNA"/>
</dbReference>
<keyword evidence="4" id="KW-1185">Reference proteome</keyword>
<evidence type="ECO:0000313" key="3">
    <source>
        <dbReference type="EMBL" id="RSL18313.1"/>
    </source>
</evidence>